<evidence type="ECO:0000313" key="2">
    <source>
        <dbReference type="Proteomes" id="UP000299102"/>
    </source>
</evidence>
<dbReference type="EMBL" id="BGZK01000096">
    <property type="protein sequence ID" value="GBP18370.1"/>
    <property type="molecule type" value="Genomic_DNA"/>
</dbReference>
<name>A0A4C1TWK7_EUMVA</name>
<accession>A0A4C1TWK7</accession>
<comment type="caution">
    <text evidence="1">The sequence shown here is derived from an EMBL/GenBank/DDBJ whole genome shotgun (WGS) entry which is preliminary data.</text>
</comment>
<evidence type="ECO:0000313" key="1">
    <source>
        <dbReference type="EMBL" id="GBP18370.1"/>
    </source>
</evidence>
<reference evidence="1 2" key="1">
    <citation type="journal article" date="2019" name="Commun. Biol.">
        <title>The bagworm genome reveals a unique fibroin gene that provides high tensile strength.</title>
        <authorList>
            <person name="Kono N."/>
            <person name="Nakamura H."/>
            <person name="Ohtoshi R."/>
            <person name="Tomita M."/>
            <person name="Numata K."/>
            <person name="Arakawa K."/>
        </authorList>
    </citation>
    <scope>NUCLEOTIDE SEQUENCE [LARGE SCALE GENOMIC DNA]</scope>
</reference>
<dbReference type="Proteomes" id="UP000299102">
    <property type="component" value="Unassembled WGS sequence"/>
</dbReference>
<organism evidence="1 2">
    <name type="scientific">Eumeta variegata</name>
    <name type="common">Bagworm moth</name>
    <name type="synonym">Eumeta japonica</name>
    <dbReference type="NCBI Taxonomy" id="151549"/>
    <lineage>
        <taxon>Eukaryota</taxon>
        <taxon>Metazoa</taxon>
        <taxon>Ecdysozoa</taxon>
        <taxon>Arthropoda</taxon>
        <taxon>Hexapoda</taxon>
        <taxon>Insecta</taxon>
        <taxon>Pterygota</taxon>
        <taxon>Neoptera</taxon>
        <taxon>Endopterygota</taxon>
        <taxon>Lepidoptera</taxon>
        <taxon>Glossata</taxon>
        <taxon>Ditrysia</taxon>
        <taxon>Tineoidea</taxon>
        <taxon>Psychidae</taxon>
        <taxon>Oiketicinae</taxon>
        <taxon>Eumeta</taxon>
    </lineage>
</organism>
<gene>
    <name evidence="1" type="ORF">EVAR_14763_1</name>
</gene>
<dbReference type="AlphaFoldDB" id="A0A4C1TWK7"/>
<sequence length="116" mass="12710">MGGGDNLLFDGSPTRLPLEHTIKKKLSLTVLLLSTTSAWTQNEVSRYARRPVTLPIETSIAIPFTITILVIDPMPIRFIPDCCSGSSRGDPGPGLHLSTLRFWLSSQSSPRHCSSF</sequence>
<keyword evidence="2" id="KW-1185">Reference proteome</keyword>
<proteinExistence type="predicted"/>
<protein>
    <submittedName>
        <fullName evidence="1">Uncharacterized protein</fullName>
    </submittedName>
</protein>